<organism evidence="1 2">
    <name type="scientific">Entamoeba invadens IP1</name>
    <dbReference type="NCBI Taxonomy" id="370355"/>
    <lineage>
        <taxon>Eukaryota</taxon>
        <taxon>Amoebozoa</taxon>
        <taxon>Evosea</taxon>
        <taxon>Archamoebae</taxon>
        <taxon>Mastigamoebida</taxon>
        <taxon>Entamoebidae</taxon>
        <taxon>Entamoeba</taxon>
    </lineage>
</organism>
<reference evidence="1 2" key="1">
    <citation type="submission" date="2012-10" db="EMBL/GenBank/DDBJ databases">
        <authorList>
            <person name="Zafar N."/>
            <person name="Inman J."/>
            <person name="Hall N."/>
            <person name="Lorenzi H."/>
            <person name="Caler E."/>
        </authorList>
    </citation>
    <scope>NUCLEOTIDE SEQUENCE [LARGE SCALE GENOMIC DNA]</scope>
    <source>
        <strain evidence="1 2">IP1</strain>
    </source>
</reference>
<dbReference type="AlphaFoldDB" id="A0A0A1UGE5"/>
<sequence>MERNDPIIVKRIENPADTIITLGQSTSSCQLQDDILLFGKKGLMTAVKIEGNKLVVLHQIHISGSVDQMWYNHQNHLLICLVDKKLESFQVDLTKRAAAEVFKRVETKNIKNVGNYECFSTFLKGKILFIAAVDTKKKSGITLIESKTDGIFYKETKVWNSNERIVGCTFVNQNLAIIFPSKIQIIRFFGQSEVVAEKNINPFKSKPRFLPLQLAQVLTHVGNDVYLIEENTINTILNEYPIINISKMSPFIFFMQEFAQNKFYVCYRLEPLTQASEKSDDFSRNEYFKQSYMHEDVPVFINTTLKQLIYFSPNPSWYESAVQNGFYKSAIDFITLLGNNADSKGNSEQYKSAAYTLWALKNIVDFYKNDESRNVQNVVQIINNLKMGNVSAKNLVVFLVLFIFQDFFPDLYERFLHWFNTTKNDWKKDMLKTFPEKLMKKLQDMIESVLQNESEAVEKSRKKKVPLKIETTAEHTKDEIIQTVISCLMAMRSQIVGTSKMDKENEDENEMFFTAIVVISYYSAPHSKAMVSLMKETTFLNRNVILEMLKEPTDQNRILLIEYYVAQNHLNNIFEIKNITYNEKRMAVIRLLENKSDAKNIMAKVNVLINEKIREYYKKEGFNGKVQKELSLIFKSEVITVEDVCNGIASWEFSDMNDGEIAEMRSRLAVLFVIYKMGLSETNKARYVSLYVSKVLEHLRLAEKSGAYVEEEYLNRFVDVVESSPECVKDVKEKDIPAKFYKVRCVVGVVRDTSEPNSRKKHVLEVMVNIVNELKKDSNTLKEIYRGYLRALVDYLSGLSNQNLISQSVTEESVCIVLYSQATQEVLKKTYDMLKSVNNLFAEIALLIFSLDDFKNEYQKIHQEVVMSQAPGKMARFVWDLADPKENPIAGDEESIRQEIENYKSKEDIKNILEGVICYLEKKSKQEGTLLTDCYLKYLQVIGDEKDEVSAAEKLMEMMQNNTVLQKHIGTYFNTLPWRLRCRIRHEEKYKGLLEYYQVMTQNYSATFVDDTFKALDDYLKGVDENYTFDGSNESIAKSIRLIRQCYRPFNKMHPAHVGAEVVMHCVCQVNNLNTNTSPLLAFLIHVLLERNTEFENPFPVSFALRLFGRFYPIIPLKFIQKEFEWLGIDLNEWDEKIEVEGCLFSKMLDGVENLGDLNFLLPAIYSTARRYFYDSMYFEAVKTVMSNATRRYELVDRRTVCCKCRHRVAGGQAFVLMPDGQLAHEQCFTSY</sequence>
<dbReference type="RefSeq" id="XP_004261600.1">
    <property type="nucleotide sequence ID" value="XM_004261552.1"/>
</dbReference>
<keyword evidence="2" id="KW-1185">Reference proteome</keyword>
<name>A0A0A1UGE5_ENTIV</name>
<gene>
    <name evidence="1" type="ORF">EIN_247430</name>
</gene>
<evidence type="ECO:0000313" key="1">
    <source>
        <dbReference type="EMBL" id="ELP94829.1"/>
    </source>
</evidence>
<dbReference type="GeneID" id="14893796"/>
<accession>A0A0A1UGE5</accession>
<dbReference type="KEGG" id="eiv:EIN_247430"/>
<proteinExistence type="predicted"/>
<dbReference type="EMBL" id="KB206169">
    <property type="protein sequence ID" value="ELP94829.1"/>
    <property type="molecule type" value="Genomic_DNA"/>
</dbReference>
<protein>
    <submittedName>
        <fullName evidence="1">Uncharacterized protein</fullName>
    </submittedName>
</protein>
<dbReference type="VEuPathDB" id="AmoebaDB:EIN_247430"/>
<dbReference type="PROSITE" id="PS51257">
    <property type="entry name" value="PROKAR_LIPOPROTEIN"/>
    <property type="match status" value="1"/>
</dbReference>
<dbReference type="OMA" id="NTGPFEC"/>
<dbReference type="OrthoDB" id="26054at2759"/>
<evidence type="ECO:0000313" key="2">
    <source>
        <dbReference type="Proteomes" id="UP000014680"/>
    </source>
</evidence>
<dbReference type="Proteomes" id="UP000014680">
    <property type="component" value="Unassembled WGS sequence"/>
</dbReference>